<feature type="region of interest" description="Disordered" evidence="1">
    <location>
        <begin position="372"/>
        <end position="491"/>
    </location>
</feature>
<feature type="compositionally biased region" description="Polar residues" evidence="1">
    <location>
        <begin position="411"/>
        <end position="422"/>
    </location>
</feature>
<feature type="compositionally biased region" description="Low complexity" evidence="1">
    <location>
        <begin position="339"/>
        <end position="349"/>
    </location>
</feature>
<dbReference type="STRING" id="139420.A0A371D269"/>
<feature type="region of interest" description="Disordered" evidence="1">
    <location>
        <begin position="127"/>
        <end position="169"/>
    </location>
</feature>
<evidence type="ECO:0000313" key="3">
    <source>
        <dbReference type="Proteomes" id="UP000256964"/>
    </source>
</evidence>
<feature type="compositionally biased region" description="Basic and acidic residues" evidence="1">
    <location>
        <begin position="554"/>
        <end position="575"/>
    </location>
</feature>
<feature type="region of interest" description="Disordered" evidence="1">
    <location>
        <begin position="549"/>
        <end position="672"/>
    </location>
</feature>
<feature type="compositionally biased region" description="Polar residues" evidence="1">
    <location>
        <begin position="624"/>
        <end position="635"/>
    </location>
</feature>
<dbReference type="AlphaFoldDB" id="A0A371D269"/>
<accession>A0A371D269</accession>
<keyword evidence="3" id="KW-1185">Reference proteome</keyword>
<name>A0A371D269_9APHY</name>
<feature type="compositionally biased region" description="Polar residues" evidence="1">
    <location>
        <begin position="146"/>
        <end position="168"/>
    </location>
</feature>
<feature type="compositionally biased region" description="Low complexity" evidence="1">
    <location>
        <begin position="382"/>
        <end position="391"/>
    </location>
</feature>
<feature type="compositionally biased region" description="Pro residues" evidence="1">
    <location>
        <begin position="479"/>
        <end position="488"/>
    </location>
</feature>
<feature type="compositionally biased region" description="Low complexity" evidence="1">
    <location>
        <begin position="1059"/>
        <end position="1070"/>
    </location>
</feature>
<reference evidence="2 3" key="1">
    <citation type="journal article" date="2018" name="Biotechnol. Biofuels">
        <title>Integrative visual omics of the white-rot fungus Polyporus brumalis exposes the biotechnological potential of its oxidative enzymes for delignifying raw plant biomass.</title>
        <authorList>
            <person name="Miyauchi S."/>
            <person name="Rancon A."/>
            <person name="Drula E."/>
            <person name="Hage H."/>
            <person name="Chaduli D."/>
            <person name="Favel A."/>
            <person name="Grisel S."/>
            <person name="Henrissat B."/>
            <person name="Herpoel-Gimbert I."/>
            <person name="Ruiz-Duenas F.J."/>
            <person name="Chevret D."/>
            <person name="Hainaut M."/>
            <person name="Lin J."/>
            <person name="Wang M."/>
            <person name="Pangilinan J."/>
            <person name="Lipzen A."/>
            <person name="Lesage-Meessen L."/>
            <person name="Navarro D."/>
            <person name="Riley R."/>
            <person name="Grigoriev I.V."/>
            <person name="Zhou S."/>
            <person name="Raouche S."/>
            <person name="Rosso M.N."/>
        </authorList>
    </citation>
    <scope>NUCLEOTIDE SEQUENCE [LARGE SCALE GENOMIC DNA]</scope>
    <source>
        <strain evidence="2 3">BRFM 1820</strain>
    </source>
</reference>
<proteinExistence type="predicted"/>
<organism evidence="2 3">
    <name type="scientific">Lentinus brumalis</name>
    <dbReference type="NCBI Taxonomy" id="2498619"/>
    <lineage>
        <taxon>Eukaryota</taxon>
        <taxon>Fungi</taxon>
        <taxon>Dikarya</taxon>
        <taxon>Basidiomycota</taxon>
        <taxon>Agaricomycotina</taxon>
        <taxon>Agaricomycetes</taxon>
        <taxon>Polyporales</taxon>
        <taxon>Polyporaceae</taxon>
        <taxon>Lentinus</taxon>
    </lineage>
</organism>
<feature type="region of interest" description="Disordered" evidence="1">
    <location>
        <begin position="287"/>
        <end position="353"/>
    </location>
</feature>
<feature type="compositionally biased region" description="Basic and acidic residues" evidence="1">
    <location>
        <begin position="663"/>
        <end position="672"/>
    </location>
</feature>
<dbReference type="OrthoDB" id="2803824at2759"/>
<feature type="compositionally biased region" description="Gly residues" evidence="1">
    <location>
        <begin position="1095"/>
        <end position="1134"/>
    </location>
</feature>
<evidence type="ECO:0000313" key="2">
    <source>
        <dbReference type="EMBL" id="RDX46622.1"/>
    </source>
</evidence>
<feature type="region of interest" description="Disordered" evidence="1">
    <location>
        <begin position="993"/>
        <end position="1134"/>
    </location>
</feature>
<sequence length="1134" mass="122807">MSDTPSSSFLEVLGDIPRTPGGSRIFVPATPFPPVQNELTFTFPAAGDDADAADSPFSLATARDTFDLGTPSQQAPPLTQLPAQRDQDGEVTPLAAAAIGHATGQNDGPAVSTSFLSLASRSEYGGYKEEDGDDIFGTLPPGSGARTLTPSVWGSSETAGLSRSSSPIDVNWTPSAASIEASSPAELATAARLAEITASFAGPLTNPADDLAPFHPLAVAHERDPSASIDYFTYFSPPPNIEDLPHTLHHRLTGAENAVDGEEPANVRGPALNIADLDPNFVLNGELTSASPRCDDGRNSRKRLWMGSPNLEDTLRGQRRQRQSTPTPPQQGRARGTGSVSNPWRSSSSRFIRVGGDGAGSEAFCPVAVSTPAPAVVPNPPASSLASGPLPRDYTQSMALPPLRTGLSAPDGTSRNSLTQHGNDGAANPPRVPEARQQEMEMDAVPLAGPGDSSQDAQTRDKGKGRARSSGFEQAPDLLPRPPGPPPRCNEWSEQELAEAKEMSMAHALDQRRRLTTDTLTDNHWAANAQAGAGPSGTQASRARTFYGAGTSERTLRDDHTSHEQRQREGRRDENSPLQPAPSLARTHAPAEYRRSRRLPSEYRPAPNTRAALYVGRQHDLGSRPSSPTTLQRSPMSRIAALQRSPASRGSHYTARGGIYDDENARPDSPEHHDARMSYILEEDVEDQEPMSDQDWHLEEGEVLPSALDYDTLHEEEEPTAIPAEGFPPVYRDDPEMALRGMARDWTREIWSDAPGTDVLVDVFNYHYSEDDSFNRRVEDAIRRHFKRITDESGFNVVPPELEDGPRPRTRELPTLWAVRGLTLQGAARALARSVWSFPSLTFLTTPRAVTIPSWLFMVEGFLRDDDRKIRSAILRVLEEDDMREWIERMIGANPEFAGWTLERAVQEVLDSLRIETLQLGNGNYVSNVTMHSPTRDVKEWRRWVAFLRSRRYRSFSIGTGRVRRALPCPGCKSVGHPSHLCPLPLVRGWNGPGPGQGVFGDRRSRDASEAAPGDSWRGSGAAYPPRPGTNGRNAQTERRSARPPAYAPGRGRYDGTNARPRGSQAASRSRGGGPGGHRGRSNRGGRNDARDNGHGGGYGGGHHDGYGGGNGNGYGGGYESSYRGGGSSGKRRN</sequence>
<dbReference type="EMBL" id="KZ857425">
    <property type="protein sequence ID" value="RDX46622.1"/>
    <property type="molecule type" value="Genomic_DNA"/>
</dbReference>
<protein>
    <submittedName>
        <fullName evidence="2">Uncharacterized protein</fullName>
    </submittedName>
</protein>
<dbReference type="Proteomes" id="UP000256964">
    <property type="component" value="Unassembled WGS sequence"/>
</dbReference>
<evidence type="ECO:0000256" key="1">
    <source>
        <dbReference type="SAM" id="MobiDB-lite"/>
    </source>
</evidence>
<gene>
    <name evidence="2" type="ORF">OH76DRAFT_1485317</name>
</gene>